<dbReference type="EMBL" id="MU620905">
    <property type="protein sequence ID" value="KAI8581516.1"/>
    <property type="molecule type" value="Genomic_DNA"/>
</dbReference>
<dbReference type="Pfam" id="PF13915">
    <property type="entry name" value="DUF4210"/>
    <property type="match status" value="1"/>
</dbReference>
<dbReference type="Pfam" id="PF13889">
    <property type="entry name" value="Chromosome_seg"/>
    <property type="match status" value="1"/>
</dbReference>
<reference evidence="2" key="1">
    <citation type="submission" date="2021-06" db="EMBL/GenBank/DDBJ databases">
        <authorList>
            <consortium name="DOE Joint Genome Institute"/>
            <person name="Mondo S.J."/>
            <person name="Amses K.R."/>
            <person name="Simmons D.R."/>
            <person name="Longcore J.E."/>
            <person name="Seto K."/>
            <person name="Alves G.H."/>
            <person name="Bonds A.E."/>
            <person name="Quandt C.A."/>
            <person name="Davis W.J."/>
            <person name="Chang Y."/>
            <person name="Letcher P.M."/>
            <person name="Powell M.J."/>
            <person name="Kuo A."/>
            <person name="Labutti K."/>
            <person name="Pangilinan J."/>
            <person name="Andreopoulos W."/>
            <person name="Tritt A."/>
            <person name="Riley R."/>
            <person name="Hundley H."/>
            <person name="Johnson J."/>
            <person name="Lipzen A."/>
            <person name="Barry K."/>
            <person name="Berbee M.L."/>
            <person name="Buchler N.E."/>
            <person name="Grigoriev I.V."/>
            <person name="Spatafora J.W."/>
            <person name="Stajich J.E."/>
            <person name="James T.Y."/>
        </authorList>
    </citation>
    <scope>NUCLEOTIDE SEQUENCE</scope>
    <source>
        <strain evidence="2">AG</strain>
    </source>
</reference>
<dbReference type="RefSeq" id="XP_051446520.1">
    <property type="nucleotide sequence ID" value="XM_051587469.1"/>
</dbReference>
<proteinExistence type="predicted"/>
<keyword evidence="3" id="KW-1185">Reference proteome</keyword>
<dbReference type="GeneID" id="75912814"/>
<dbReference type="Proteomes" id="UP001206595">
    <property type="component" value="Unassembled WGS sequence"/>
</dbReference>
<dbReference type="InterPro" id="IPR033473">
    <property type="entry name" value="Atos-like_C"/>
</dbReference>
<evidence type="ECO:0000259" key="1">
    <source>
        <dbReference type="SMART" id="SM01177"/>
    </source>
</evidence>
<dbReference type="PANTHER" id="PTHR13199">
    <property type="entry name" value="GH03947P"/>
    <property type="match status" value="1"/>
</dbReference>
<evidence type="ECO:0000313" key="3">
    <source>
        <dbReference type="Proteomes" id="UP001206595"/>
    </source>
</evidence>
<dbReference type="InterPro" id="IPR025261">
    <property type="entry name" value="Atos-like_cons_dom"/>
</dbReference>
<sequence length="459" mass="51789">MPGAIHCHESLLPSPLATSCHCNTIAVPSKLLQIILALANTMQETYEEEIDIHCVIQHHASLLFKIVMNQKLLECWKLDLTHLSYKDLELNAIQARIHVYRSKLPNRPLSVKSIRIHQEICESYLEFGHDALTVKTLATANPSDHGSFSLTVESLDNVTRPVRLISEFPIKTNHFQERATKPQNVPRVVARRRLSCLSLSAIHDEDSPNNHEDHFRTTVTGNKQLQYTIANPAAALSSSPPSDIGAIDIPSTRMVRRKSTVEHFVGSFEENLLNNRMSTTPAATIQFHATICAVARGSVKKRENFRPSGPQSVDFEAHMYEWDGKPLPYAGTIDLGFMHSQYRIPPKGQLQVMITQGDRGMVKAFIVSYDLRDMPANHSTFVRRQEYVTTRESGTKTLKYAIHIPIKTSKHRQLYLQGPIRVVFCNYANNADDHVEVKMEYPSVSCKYLPIENVTSSSI</sequence>
<accession>A0AAD5EEL3</accession>
<name>A0AAD5EEL3_UMBRA</name>
<evidence type="ECO:0000313" key="2">
    <source>
        <dbReference type="EMBL" id="KAI8581516.1"/>
    </source>
</evidence>
<comment type="caution">
    <text evidence="2">The sequence shown here is derived from an EMBL/GenBank/DDBJ whole genome shotgun (WGS) entry which is preliminary data.</text>
</comment>
<feature type="domain" description="Atos-like conserved" evidence="1">
    <location>
        <begin position="264"/>
        <end position="330"/>
    </location>
</feature>
<dbReference type="InterPro" id="IPR051506">
    <property type="entry name" value="ATOS_Transcription_Regulators"/>
</dbReference>
<organism evidence="2 3">
    <name type="scientific">Umbelopsis ramanniana AG</name>
    <dbReference type="NCBI Taxonomy" id="1314678"/>
    <lineage>
        <taxon>Eukaryota</taxon>
        <taxon>Fungi</taxon>
        <taxon>Fungi incertae sedis</taxon>
        <taxon>Mucoromycota</taxon>
        <taxon>Mucoromycotina</taxon>
        <taxon>Umbelopsidomycetes</taxon>
        <taxon>Umbelopsidales</taxon>
        <taxon>Umbelopsidaceae</taxon>
        <taxon>Umbelopsis</taxon>
    </lineage>
</organism>
<dbReference type="SMART" id="SM01177">
    <property type="entry name" value="DUF4210"/>
    <property type="match status" value="1"/>
</dbReference>
<dbReference type="PANTHER" id="PTHR13199:SF11">
    <property type="entry name" value="PROTEIN ATOSSA"/>
    <property type="match status" value="1"/>
</dbReference>
<reference evidence="2" key="2">
    <citation type="journal article" date="2022" name="Proc. Natl. Acad. Sci. U.S.A.">
        <title>Diploid-dominant life cycles characterize the early evolution of Fungi.</title>
        <authorList>
            <person name="Amses K.R."/>
            <person name="Simmons D.R."/>
            <person name="Longcore J.E."/>
            <person name="Mondo S.J."/>
            <person name="Seto K."/>
            <person name="Jeronimo G.H."/>
            <person name="Bonds A.E."/>
            <person name="Quandt C.A."/>
            <person name="Davis W.J."/>
            <person name="Chang Y."/>
            <person name="Federici B.A."/>
            <person name="Kuo A."/>
            <person name="LaButti K."/>
            <person name="Pangilinan J."/>
            <person name="Andreopoulos W."/>
            <person name="Tritt A."/>
            <person name="Riley R."/>
            <person name="Hundley H."/>
            <person name="Johnson J."/>
            <person name="Lipzen A."/>
            <person name="Barry K."/>
            <person name="Lang B.F."/>
            <person name="Cuomo C.A."/>
            <person name="Buchler N.E."/>
            <person name="Grigoriev I.V."/>
            <person name="Spatafora J.W."/>
            <person name="Stajich J.E."/>
            <person name="James T.Y."/>
        </authorList>
    </citation>
    <scope>NUCLEOTIDE SEQUENCE</scope>
    <source>
        <strain evidence="2">AG</strain>
    </source>
</reference>
<protein>
    <recommendedName>
        <fullName evidence="1">Atos-like conserved domain-containing protein</fullName>
    </recommendedName>
</protein>
<gene>
    <name evidence="2" type="ORF">K450DRAFT_231679</name>
</gene>
<dbReference type="AlphaFoldDB" id="A0AAD5EEL3"/>